<reference evidence="1" key="1">
    <citation type="submission" date="2020-04" db="EMBL/GenBank/DDBJ databases">
        <authorList>
            <person name="Chiriac C."/>
            <person name="Salcher M."/>
            <person name="Ghai R."/>
            <person name="Kavagutti S V."/>
        </authorList>
    </citation>
    <scope>NUCLEOTIDE SEQUENCE</scope>
</reference>
<dbReference type="Pfam" id="PF05728">
    <property type="entry name" value="UPF0227"/>
    <property type="match status" value="1"/>
</dbReference>
<dbReference type="InterPro" id="IPR008886">
    <property type="entry name" value="UPF0227/Esterase_YqiA"/>
</dbReference>
<gene>
    <name evidence="1" type="ORF">UFOVP54_135</name>
</gene>
<name>A0A6J5KU14_9CAUD</name>
<sequence>MKKVIIYIHGFNSGPGEKAVELTKQFPNCEVVAPQLPYNPQEAIEILKGVLDQHLNADVHIVGTSLGGFYTMYLSTLYSSYQDITYYLINPSFKPQETLDKYVDTLVTNYKTGEQFEIDSSLSTILQSYHRQIVDTYSASNIHSSNYFLSTNDEVLSFDQFEQYLRRFKVPLRIYYSNQGHRFQETSQVIDKLQANMIY</sequence>
<evidence type="ECO:0000313" key="1">
    <source>
        <dbReference type="EMBL" id="CAB4125421.1"/>
    </source>
</evidence>
<dbReference type="InterPro" id="IPR029058">
    <property type="entry name" value="AB_hydrolase_fold"/>
</dbReference>
<protein>
    <submittedName>
        <fullName evidence="1">COG3150 Predicted esterase</fullName>
    </submittedName>
</protein>
<dbReference type="EMBL" id="LR796188">
    <property type="protein sequence ID" value="CAB4125421.1"/>
    <property type="molecule type" value="Genomic_DNA"/>
</dbReference>
<dbReference type="PANTHER" id="PTHR35602">
    <property type="entry name" value="ESTERASE YQIA-RELATED"/>
    <property type="match status" value="1"/>
</dbReference>
<dbReference type="Gene3D" id="3.40.50.1820">
    <property type="entry name" value="alpha/beta hydrolase"/>
    <property type="match status" value="1"/>
</dbReference>
<dbReference type="PANTHER" id="PTHR35602:SF3">
    <property type="entry name" value="ESTERASE YQIA"/>
    <property type="match status" value="1"/>
</dbReference>
<proteinExistence type="predicted"/>
<dbReference type="SUPFAM" id="SSF53474">
    <property type="entry name" value="alpha/beta-Hydrolases"/>
    <property type="match status" value="1"/>
</dbReference>
<organism evidence="1">
    <name type="scientific">uncultured Caudovirales phage</name>
    <dbReference type="NCBI Taxonomy" id="2100421"/>
    <lineage>
        <taxon>Viruses</taxon>
        <taxon>Duplodnaviria</taxon>
        <taxon>Heunggongvirae</taxon>
        <taxon>Uroviricota</taxon>
        <taxon>Caudoviricetes</taxon>
        <taxon>Peduoviridae</taxon>
        <taxon>Maltschvirus</taxon>
        <taxon>Maltschvirus maltsch</taxon>
    </lineage>
</organism>
<accession>A0A6J5KU14</accession>